<dbReference type="VEuPathDB" id="FungiDB:H310_07697"/>
<evidence type="ECO:0000313" key="2">
    <source>
        <dbReference type="EMBL" id="ETW00327.1"/>
    </source>
</evidence>
<keyword evidence="4" id="KW-1185">Reference proteome</keyword>
<organism evidence="2">
    <name type="scientific">Aphanomyces invadans</name>
    <dbReference type="NCBI Taxonomy" id="157072"/>
    <lineage>
        <taxon>Eukaryota</taxon>
        <taxon>Sar</taxon>
        <taxon>Stramenopiles</taxon>
        <taxon>Oomycota</taxon>
        <taxon>Saprolegniomycetes</taxon>
        <taxon>Saprolegniales</taxon>
        <taxon>Verrucalvaceae</taxon>
        <taxon>Aphanomyces</taxon>
    </lineage>
</organism>
<dbReference type="RefSeq" id="XP_008871352.1">
    <property type="nucleotide sequence ID" value="XM_008873130.1"/>
</dbReference>
<dbReference type="Proteomes" id="UP000285060">
    <property type="component" value="Unassembled WGS sequence"/>
</dbReference>
<accession>A0A024U366</accession>
<name>A0A024U366_9STRA</name>
<feature type="region of interest" description="Disordered" evidence="1">
    <location>
        <begin position="337"/>
        <end position="357"/>
    </location>
</feature>
<protein>
    <recommendedName>
        <fullName evidence="5">PH domain-containing protein</fullName>
    </recommendedName>
</protein>
<gene>
    <name evidence="3" type="ORF">DYB32_007105</name>
    <name evidence="2" type="ORF">H310_07697</name>
</gene>
<feature type="region of interest" description="Disordered" evidence="1">
    <location>
        <begin position="224"/>
        <end position="265"/>
    </location>
</feature>
<dbReference type="GeneID" id="20084747"/>
<evidence type="ECO:0008006" key="5">
    <source>
        <dbReference type="Google" id="ProtNLM"/>
    </source>
</evidence>
<evidence type="ECO:0000256" key="1">
    <source>
        <dbReference type="SAM" id="MobiDB-lite"/>
    </source>
</evidence>
<evidence type="ECO:0000313" key="3">
    <source>
        <dbReference type="EMBL" id="RHY27022.1"/>
    </source>
</evidence>
<evidence type="ECO:0000313" key="4">
    <source>
        <dbReference type="Proteomes" id="UP000285060"/>
    </source>
</evidence>
<feature type="compositionally biased region" description="Low complexity" evidence="1">
    <location>
        <begin position="229"/>
        <end position="250"/>
    </location>
</feature>
<reference evidence="2" key="1">
    <citation type="submission" date="2013-12" db="EMBL/GenBank/DDBJ databases">
        <title>The Genome Sequence of Aphanomyces invadans NJM9701.</title>
        <authorList>
            <consortium name="The Broad Institute Genomics Platform"/>
            <person name="Russ C."/>
            <person name="Tyler B."/>
            <person name="van West P."/>
            <person name="Dieguez-Uribeondo J."/>
            <person name="Young S.K."/>
            <person name="Zeng Q."/>
            <person name="Gargeya S."/>
            <person name="Fitzgerald M."/>
            <person name="Abouelleil A."/>
            <person name="Alvarado L."/>
            <person name="Chapman S.B."/>
            <person name="Gainer-Dewar J."/>
            <person name="Goldberg J."/>
            <person name="Griggs A."/>
            <person name="Gujja S."/>
            <person name="Hansen M."/>
            <person name="Howarth C."/>
            <person name="Imamovic A."/>
            <person name="Ireland A."/>
            <person name="Larimer J."/>
            <person name="McCowan C."/>
            <person name="Murphy C."/>
            <person name="Pearson M."/>
            <person name="Poon T.W."/>
            <person name="Priest M."/>
            <person name="Roberts A."/>
            <person name="Saif S."/>
            <person name="Shea T."/>
            <person name="Sykes S."/>
            <person name="Wortman J."/>
            <person name="Nusbaum C."/>
            <person name="Birren B."/>
        </authorList>
    </citation>
    <scope>NUCLEOTIDE SEQUENCE [LARGE SCALE GENOMIC DNA]</scope>
    <source>
        <strain evidence="2">NJM9701</strain>
    </source>
</reference>
<dbReference type="AlphaFoldDB" id="A0A024U366"/>
<feature type="compositionally biased region" description="Low complexity" evidence="1">
    <location>
        <begin position="346"/>
        <end position="357"/>
    </location>
</feature>
<dbReference type="OrthoDB" id="70493at2759"/>
<proteinExistence type="predicted"/>
<dbReference type="eggNOG" id="ENOG502QPYV">
    <property type="taxonomic scope" value="Eukaryota"/>
</dbReference>
<dbReference type="EMBL" id="KI913965">
    <property type="protein sequence ID" value="ETW00327.1"/>
    <property type="molecule type" value="Genomic_DNA"/>
</dbReference>
<feature type="compositionally biased region" description="Polar residues" evidence="1">
    <location>
        <begin position="255"/>
        <end position="265"/>
    </location>
</feature>
<sequence length="519" mass="58244">MDGSAMLPGHGVSDTSMRKTLLSKQQLQHNGNNPSIVDTTVLPEQANCTPWTPKSLGRAKSAIVYRQTLNDNLMFLERNIFFFHEWRTRFVSLQDDHILIYATREKWEQGTAPDRIVKLNPMMLLSAIRVDVQDESYDADGNGPVVTRLFRRKLLETDPLDQWLNGELRQGLVVDGRGSNTDTTVANNPEASARAIFEFATTNQHTFELWSKCLRRALQRQVRQRQHESVTSNNNQASSSSSRSKKANVTALHPSPSSSWVSPGQDSRVTLLQSEIWCTRLLQDDKEKAESELRRIIAMERLVAQVTGPAMALLVYEKVSRVHELFAANSRREMNTKNAPLSQFQSTSTGDDATAPAAPPVALSPDVLHFFGDHLKRKYAVFLMLALAHGISEDSIRDAHERMCRENDAVDAGVGGGDGIVDDLRDMSHLGFRDAASIDLYNKYRTAAANYFKMNFGDPSAAEEEDAIMHLPVMLHVAIVRQDEDEVRAMAHILDTVKERLLNHVEQGNNDVDEGRNRE</sequence>
<dbReference type="EMBL" id="QUSY01000858">
    <property type="protein sequence ID" value="RHY27022.1"/>
    <property type="molecule type" value="Genomic_DNA"/>
</dbReference>
<reference evidence="3 4" key="2">
    <citation type="submission" date="2018-08" db="EMBL/GenBank/DDBJ databases">
        <title>Aphanomyces genome sequencing and annotation.</title>
        <authorList>
            <person name="Minardi D."/>
            <person name="Oidtmann B."/>
            <person name="Van Der Giezen M."/>
            <person name="Studholme D.J."/>
        </authorList>
    </citation>
    <scope>NUCLEOTIDE SEQUENCE [LARGE SCALE GENOMIC DNA]</scope>
    <source>
        <strain evidence="3 4">NJM0002</strain>
    </source>
</reference>